<dbReference type="AlphaFoldDB" id="A0A0F5MPG0"/>
<evidence type="ECO:0000313" key="2">
    <source>
        <dbReference type="Proteomes" id="UP000033358"/>
    </source>
</evidence>
<proteinExistence type="predicted"/>
<reference evidence="1 2" key="1">
    <citation type="submission" date="2015-02" db="EMBL/GenBank/DDBJ databases">
        <title>Single cell genomics of a rare environmental alphaproteobacterium provides unique insights into Rickettsiaceae evolution.</title>
        <authorList>
            <person name="Martijn J."/>
            <person name="Schulz F."/>
            <person name="Zaremba-Niedzwiedzka K."/>
            <person name="Viklund J."/>
            <person name="Stepanauskas R."/>
            <person name="Andersson S.G.E."/>
            <person name="Horn M."/>
            <person name="Guy L."/>
            <person name="Ettema T.J.G."/>
        </authorList>
    </citation>
    <scope>NUCLEOTIDE SEQUENCE [LARGE SCALE GENOMIC DNA]</scope>
    <source>
        <strain evidence="1 2">SCGC AAA041-L04</strain>
    </source>
</reference>
<comment type="caution">
    <text evidence="1">The sequence shown here is derived from an EMBL/GenBank/DDBJ whole genome shotgun (WGS) entry which is preliminary data.</text>
</comment>
<sequence length="169" mass="18391">MKKIITATLLVLLSACAGQKVKHEYPLADSEKRRQRMGSIVSDEVGGGISLLSRGKKGDSGSSMVNNVLWQASLSVISFMPLQQSDPVGGVILTDWYADPKATGERFKMNVVISSAELKVDGVKVTVFKQTLSKNGDWVSAIVSEQMARDLEDKIINKAKQIKMSHPIS</sequence>
<dbReference type="EMBL" id="JYHA01000051">
    <property type="protein sequence ID" value="KKB96581.1"/>
    <property type="molecule type" value="Genomic_DNA"/>
</dbReference>
<dbReference type="Pfam" id="PF12100">
    <property type="entry name" value="DUF3576"/>
    <property type="match status" value="1"/>
</dbReference>
<dbReference type="PROSITE" id="PS51257">
    <property type="entry name" value="PROKAR_LIPOPROTEIN"/>
    <property type="match status" value="1"/>
</dbReference>
<evidence type="ECO:0008006" key="3">
    <source>
        <dbReference type="Google" id="ProtNLM"/>
    </source>
</evidence>
<name>A0A0F5MPG0_9RICK</name>
<dbReference type="InterPro" id="IPR021959">
    <property type="entry name" value="DUF3576"/>
</dbReference>
<dbReference type="PATRIC" id="fig|1607817.3.peg.322"/>
<keyword evidence="2" id="KW-1185">Reference proteome</keyword>
<accession>A0A0F5MPG0</accession>
<organism evidence="1 2">
    <name type="scientific">Candidatus Arcanibacter lacustris</name>
    <dbReference type="NCBI Taxonomy" id="1607817"/>
    <lineage>
        <taxon>Bacteria</taxon>
        <taxon>Pseudomonadati</taxon>
        <taxon>Pseudomonadota</taxon>
        <taxon>Alphaproteobacteria</taxon>
        <taxon>Rickettsiales</taxon>
        <taxon>Candidatus Arcanibacter</taxon>
    </lineage>
</organism>
<dbReference type="Proteomes" id="UP000033358">
    <property type="component" value="Unassembled WGS sequence"/>
</dbReference>
<gene>
    <name evidence="1" type="ORF">SZ25_00324</name>
</gene>
<evidence type="ECO:0000313" key="1">
    <source>
        <dbReference type="EMBL" id="KKB96581.1"/>
    </source>
</evidence>
<protein>
    <recommendedName>
        <fullName evidence="3">DUF3576 domain-containing protein</fullName>
    </recommendedName>
</protein>